<comment type="caution">
    <text evidence="1">The sequence shown here is derived from an EMBL/GenBank/DDBJ whole genome shotgun (WGS) entry which is preliminary data.</text>
</comment>
<evidence type="ECO:0000313" key="1">
    <source>
        <dbReference type="EMBL" id="MBU2662653.1"/>
    </source>
</evidence>
<proteinExistence type="predicted"/>
<evidence type="ECO:0000313" key="2">
    <source>
        <dbReference type="Proteomes" id="UP001519654"/>
    </source>
</evidence>
<keyword evidence="2" id="KW-1185">Reference proteome</keyword>
<gene>
    <name evidence="1" type="ORF">KOI35_03960</name>
</gene>
<protein>
    <submittedName>
        <fullName evidence="1">Uncharacterized protein</fullName>
    </submittedName>
</protein>
<dbReference type="RefSeq" id="WP_215784577.1">
    <property type="nucleotide sequence ID" value="NZ_JAHKKG010000001.1"/>
</dbReference>
<dbReference type="Proteomes" id="UP001519654">
    <property type="component" value="Unassembled WGS sequence"/>
</dbReference>
<organism evidence="1 2">
    <name type="scientific">Paractinoplanes bogorensis</name>
    <dbReference type="NCBI Taxonomy" id="1610840"/>
    <lineage>
        <taxon>Bacteria</taxon>
        <taxon>Bacillati</taxon>
        <taxon>Actinomycetota</taxon>
        <taxon>Actinomycetes</taxon>
        <taxon>Micromonosporales</taxon>
        <taxon>Micromonosporaceae</taxon>
        <taxon>Paractinoplanes</taxon>
    </lineage>
</organism>
<accession>A0ABS5YGN1</accession>
<name>A0ABS5YGN1_9ACTN</name>
<reference evidence="1 2" key="1">
    <citation type="submission" date="2021-06" db="EMBL/GenBank/DDBJ databases">
        <title>Actinoplanes lichenicola sp. nov., and Actinoplanes ovalisporus sp. nov., isolated from lichen in Thailand.</title>
        <authorList>
            <person name="Saeng-In P."/>
            <person name="Kanchanasin P."/>
            <person name="Yuki M."/>
            <person name="Kudo T."/>
            <person name="Ohkuma M."/>
            <person name="Phongsopitanun W."/>
            <person name="Tanasupawat S."/>
        </authorList>
    </citation>
    <scope>NUCLEOTIDE SEQUENCE [LARGE SCALE GENOMIC DNA]</scope>
    <source>
        <strain evidence="1 2">NBRC 110975</strain>
    </source>
</reference>
<dbReference type="EMBL" id="JAHKKG010000001">
    <property type="protein sequence ID" value="MBU2662653.1"/>
    <property type="molecule type" value="Genomic_DNA"/>
</dbReference>
<sequence>MIRHVLDDAGALSDRARAFLDEHGRRSPISLADPDRWYECTNGDGSSAPGPDGGLERLTAFVTRFGGMTFCPERPGCFGHQHPYEFDGFVSSGWEELDDGDYAAVVGSKDGCSLTLSWSTGRIGVVEADYWIADSATNLIESCALGQSVYDSDAWTEAVELEGKGKGWGLTAVGSDAFRGAVGEVVEASCEWNRWYLDEHVAVHGWRVTYERERNEAVMAWYRDAEGRRRIEAVAGPLRPAD</sequence>